<gene>
    <name evidence="1" type="ORF">FVE85_2560</name>
</gene>
<organism evidence="1 2">
    <name type="scientific">Porphyridium purpureum</name>
    <name type="common">Red alga</name>
    <name type="synonym">Porphyridium cruentum</name>
    <dbReference type="NCBI Taxonomy" id="35688"/>
    <lineage>
        <taxon>Eukaryota</taxon>
        <taxon>Rhodophyta</taxon>
        <taxon>Bangiophyceae</taxon>
        <taxon>Porphyridiales</taxon>
        <taxon>Porphyridiaceae</taxon>
        <taxon>Porphyridium</taxon>
    </lineage>
</organism>
<comment type="caution">
    <text evidence="1">The sequence shown here is derived from an EMBL/GenBank/DDBJ whole genome shotgun (WGS) entry which is preliminary data.</text>
</comment>
<proteinExistence type="predicted"/>
<dbReference type="EMBL" id="VRMN01000013">
    <property type="protein sequence ID" value="KAA8491545.1"/>
    <property type="molecule type" value="Genomic_DNA"/>
</dbReference>
<keyword evidence="2" id="KW-1185">Reference proteome</keyword>
<name>A0A5J4YKC7_PORPP</name>
<protein>
    <recommendedName>
        <fullName evidence="3">DUF4219 domain-containing protein</fullName>
    </recommendedName>
</protein>
<evidence type="ECO:0000313" key="1">
    <source>
        <dbReference type="EMBL" id="KAA8491545.1"/>
    </source>
</evidence>
<evidence type="ECO:0008006" key="3">
    <source>
        <dbReference type="Google" id="ProtNLM"/>
    </source>
</evidence>
<dbReference type="Proteomes" id="UP000324585">
    <property type="component" value="Unassembled WGS sequence"/>
</dbReference>
<dbReference type="Pfam" id="PF14223">
    <property type="entry name" value="Retrotran_gag_2"/>
    <property type="match status" value="1"/>
</dbReference>
<sequence length="214" mass="22659">MALTFGNTIPTVLSGMPVQQVMSPAFVLRADCANFPSWCVRVKLLLCEKEVWEVAVGGKTTGAAPGEAATAGASMSTSRDTAVDAVKDQKAKGLIGSMVDETLMHVVADSETAAEAWTKLEKMAKSAAPVYERELRKQLANFGQNTGKPVGNLLGIMAVLRRELRLLGVELSEAEYVQALFEALPVEFAATEQAWISGGGKASVDEQSLGALSI</sequence>
<accession>A0A5J4YKC7</accession>
<evidence type="ECO:0000313" key="2">
    <source>
        <dbReference type="Proteomes" id="UP000324585"/>
    </source>
</evidence>
<dbReference type="AlphaFoldDB" id="A0A5J4YKC7"/>
<reference evidence="2" key="1">
    <citation type="journal article" date="2019" name="Nat. Commun.">
        <title>Expansion of phycobilisome linker gene families in mesophilic red algae.</title>
        <authorList>
            <person name="Lee J."/>
            <person name="Kim D."/>
            <person name="Bhattacharya D."/>
            <person name="Yoon H.S."/>
        </authorList>
    </citation>
    <scope>NUCLEOTIDE SEQUENCE [LARGE SCALE GENOMIC DNA]</scope>
    <source>
        <strain evidence="2">CCMP 1328</strain>
    </source>
</reference>